<gene>
    <name evidence="1" type="primary">grxC</name>
    <name evidence="1" type="ORF">SNAT2548_LOCUS629</name>
</gene>
<accession>A0A812GQE8</accession>
<name>A0A812GQE8_9DINO</name>
<dbReference type="SUPFAM" id="SSF54695">
    <property type="entry name" value="POZ domain"/>
    <property type="match status" value="1"/>
</dbReference>
<dbReference type="AlphaFoldDB" id="A0A812GQE8"/>
<evidence type="ECO:0000313" key="2">
    <source>
        <dbReference type="Proteomes" id="UP000604046"/>
    </source>
</evidence>
<reference evidence="1" key="1">
    <citation type="submission" date="2021-02" db="EMBL/GenBank/DDBJ databases">
        <authorList>
            <person name="Dougan E. K."/>
            <person name="Rhodes N."/>
            <person name="Thang M."/>
            <person name="Chan C."/>
        </authorList>
    </citation>
    <scope>NUCLEOTIDE SEQUENCE</scope>
</reference>
<organism evidence="1 2">
    <name type="scientific">Symbiodinium natans</name>
    <dbReference type="NCBI Taxonomy" id="878477"/>
    <lineage>
        <taxon>Eukaryota</taxon>
        <taxon>Sar</taxon>
        <taxon>Alveolata</taxon>
        <taxon>Dinophyceae</taxon>
        <taxon>Suessiales</taxon>
        <taxon>Symbiodiniaceae</taxon>
        <taxon>Symbiodinium</taxon>
    </lineage>
</organism>
<keyword evidence="2" id="KW-1185">Reference proteome</keyword>
<dbReference type="EMBL" id="CAJNDS010000031">
    <property type="protein sequence ID" value="CAE6925482.1"/>
    <property type="molecule type" value="Genomic_DNA"/>
</dbReference>
<comment type="caution">
    <text evidence="1">The sequence shown here is derived from an EMBL/GenBank/DDBJ whole genome shotgun (WGS) entry which is preliminary data.</text>
</comment>
<protein>
    <submittedName>
        <fullName evidence="1">GrxC protein</fullName>
    </submittedName>
</protein>
<dbReference type="OrthoDB" id="413524at2759"/>
<evidence type="ECO:0000313" key="1">
    <source>
        <dbReference type="EMBL" id="CAE6925482.1"/>
    </source>
</evidence>
<proteinExistence type="predicted"/>
<dbReference type="InterPro" id="IPR011333">
    <property type="entry name" value="SKP1/BTB/POZ_sf"/>
</dbReference>
<sequence length="502" mass="57207">MGSEQIADSLPPGLLEWEMRHRGWHDEIETTIADFVHKYDLCDCVATESSHQTDSFRMRLMVYPAGETCWDCYDDDCRLCVYMEMLPPEQLQGSRWSCRNVCFQLNISTEKGQELAVRSSTFDFTDTSPSAGFGDVVDFNHYCCGGKDLDISIDKLHIRGKAFVGPPRRSRRREHTEMVFKRSELPGDGEPNSTLASCEIGPPNSLAWRLHVSKYAGNVRIYIEMTTDHQDHWAVNDVHCTATLLAEGWSRDRSASFNFNGDRFRSCARGWFHVCPADWLDEREFTVHASVDFPLLALSEDAPPALFHALDFSEESALCKILLADGPPQYFDKRILVARSEYFKTMLTGAQWKEGLRNEIDLTNDPQATTATIRAVLLFLLMNTFCAEGDVEFAFSVRRFADRCRLQGLVEQADAELETLLSESNVLMFMKQVHGSGSLLEKNCQQMVEAHECRVLKIHKEELTQIATQHPDLSCFLMNCLLQLGTPPQRKRKAGVFDYRFF</sequence>
<dbReference type="Gene3D" id="3.30.710.10">
    <property type="entry name" value="Potassium Channel Kv1.1, Chain A"/>
    <property type="match status" value="1"/>
</dbReference>
<dbReference type="Proteomes" id="UP000604046">
    <property type="component" value="Unassembled WGS sequence"/>
</dbReference>